<reference evidence="1" key="1">
    <citation type="journal article" date="2015" name="Nature">
        <title>Complex archaea that bridge the gap between prokaryotes and eukaryotes.</title>
        <authorList>
            <person name="Spang A."/>
            <person name="Saw J.H."/>
            <person name="Jorgensen S.L."/>
            <person name="Zaremba-Niedzwiedzka K."/>
            <person name="Martijn J."/>
            <person name="Lind A.E."/>
            <person name="van Eijk R."/>
            <person name="Schleper C."/>
            <person name="Guy L."/>
            <person name="Ettema T.J."/>
        </authorList>
    </citation>
    <scope>NUCLEOTIDE SEQUENCE</scope>
</reference>
<accession>A0A0F9VED7</accession>
<organism evidence="1">
    <name type="scientific">marine sediment metagenome</name>
    <dbReference type="NCBI Taxonomy" id="412755"/>
    <lineage>
        <taxon>unclassified sequences</taxon>
        <taxon>metagenomes</taxon>
        <taxon>ecological metagenomes</taxon>
    </lineage>
</organism>
<dbReference type="EMBL" id="LAZR01000373">
    <property type="protein sequence ID" value="KKN71926.1"/>
    <property type="molecule type" value="Genomic_DNA"/>
</dbReference>
<evidence type="ECO:0000313" key="1">
    <source>
        <dbReference type="EMBL" id="KKN71926.1"/>
    </source>
</evidence>
<comment type="caution">
    <text evidence="1">The sequence shown here is derived from an EMBL/GenBank/DDBJ whole genome shotgun (WGS) entry which is preliminary data.</text>
</comment>
<sequence>MPQKRMKYDQYSAQNQAKCAIKKAEKLRVTSLTTADSRPADLYKLAEYINGKCTPEEIENLRSVLKITTLIPDGRLCPWLDCKYHSPKLSSRQSYRVSSEMICHRCKGNEANRNRKKLKDNFTMERTH</sequence>
<name>A0A0F9VED7_9ZZZZ</name>
<gene>
    <name evidence="1" type="ORF">LCGC14_0415720</name>
</gene>
<protein>
    <submittedName>
        <fullName evidence="1">Uncharacterized protein</fullName>
    </submittedName>
</protein>
<dbReference type="AlphaFoldDB" id="A0A0F9VED7"/>
<proteinExistence type="predicted"/>